<dbReference type="GO" id="GO:0003714">
    <property type="term" value="F:transcription corepressor activity"/>
    <property type="evidence" value="ECO:0000318"/>
    <property type="project" value="GO_Central"/>
</dbReference>
<dbReference type="PROSITE" id="PS51477">
    <property type="entry name" value="PAH"/>
    <property type="match status" value="1"/>
</dbReference>
<evidence type="ECO:0000256" key="3">
    <source>
        <dbReference type="PROSITE-ProRule" id="PRU00810"/>
    </source>
</evidence>
<dbReference type="InterPro" id="IPR003822">
    <property type="entry name" value="PAH"/>
</dbReference>
<dbReference type="Proteomes" id="UP000235145">
    <property type="component" value="Unassembled WGS sequence"/>
</dbReference>
<evidence type="ECO:0000313" key="5">
    <source>
        <dbReference type="EMBL" id="KAJ0190900.1"/>
    </source>
</evidence>
<feature type="region of interest" description="Disordered" evidence="4">
    <location>
        <begin position="163"/>
        <end position="232"/>
    </location>
</feature>
<comment type="caution">
    <text evidence="5">The sequence shown here is derived from an EMBL/GenBank/DDBJ whole genome shotgun (WGS) entry which is preliminary data.</text>
</comment>
<sequence length="534" mass="62557">MNSPMQPQMDEGPKLTALDAKRYIKVVESRLTREKYVEFHGILQEFREHRTTFGTEYISSKRFTNHLDTRMNLMIKSCNLYNILRLYHHTIVGNINLSLPLMRLQDENHLYVYFLSILNLYRMGKLSANEVHKKVADIFQDHQDLITEFTNFLPQCHAISIGNHNTPNEHSSSLTKKRRLQSKEPNPYHEKAPAKCHEKGKRKKSPNGREVKLGSIESRKDKNKAKSSQDLDLSNSEICNQSYQFVPRDCPKRPNTSQITKMDNQVLNDHWVFELDIGIERITLTIKQEEELMSRIYDKSMKTNSLFPVGDYFPSQGLRCIKNIYGDYGIYMVNELRKNMYFRLPVILIHNHQLSLDHHGFYLKRKDEKSLCDRALLAKINKISEAKLKEDNIHQLSHLDFKYSDMHIHGDFFELIKFMVLEFFAPNKLKIYLAEPLFGFVRAAETSNYNYLEFMTNEVDLFSLVDLEKGGFPACMGDRMKADHAPKDELYSRLQEAKLSASEKRHVLNDTTPNDPYDIFLDFLHNYLANRKKI</sequence>
<dbReference type="PANTHER" id="PTHR12346:SF65">
    <property type="entry name" value="HISTONE DEACETYLASE INTERACTING DOMAIN, SIN3-RELATED"/>
    <property type="match status" value="1"/>
</dbReference>
<dbReference type="EMBL" id="NBSK02000008">
    <property type="protein sequence ID" value="KAJ0190900.1"/>
    <property type="molecule type" value="Genomic_DNA"/>
</dbReference>
<reference evidence="5 6" key="1">
    <citation type="journal article" date="2017" name="Nat. Commun.">
        <title>Genome assembly with in vitro proximity ligation data and whole-genome triplication in lettuce.</title>
        <authorList>
            <person name="Reyes-Chin-Wo S."/>
            <person name="Wang Z."/>
            <person name="Yang X."/>
            <person name="Kozik A."/>
            <person name="Arikit S."/>
            <person name="Song C."/>
            <person name="Xia L."/>
            <person name="Froenicke L."/>
            <person name="Lavelle D.O."/>
            <person name="Truco M.J."/>
            <person name="Xia R."/>
            <person name="Zhu S."/>
            <person name="Xu C."/>
            <person name="Xu H."/>
            <person name="Xu X."/>
            <person name="Cox K."/>
            <person name="Korf I."/>
            <person name="Meyers B.C."/>
            <person name="Michelmore R.W."/>
        </authorList>
    </citation>
    <scope>NUCLEOTIDE SEQUENCE [LARGE SCALE GENOMIC DNA]</scope>
    <source>
        <strain evidence="6">cv. Salinas</strain>
        <tissue evidence="5">Seedlings</tissue>
    </source>
</reference>
<dbReference type="AlphaFoldDB" id="A0A9R1WVU9"/>
<dbReference type="Pfam" id="PF02671">
    <property type="entry name" value="PAH"/>
    <property type="match status" value="1"/>
</dbReference>
<gene>
    <name evidence="5" type="ORF">LSAT_V11C800452880</name>
</gene>
<feature type="compositionally biased region" description="Basic and acidic residues" evidence="4">
    <location>
        <begin position="186"/>
        <end position="197"/>
    </location>
</feature>
<dbReference type="InterPro" id="IPR036600">
    <property type="entry name" value="PAH_sf"/>
</dbReference>
<comment type="subcellular location">
    <subcellularLocation>
        <location evidence="1 3">Nucleus</location>
    </subcellularLocation>
</comment>
<feature type="compositionally biased region" description="Polar residues" evidence="4">
    <location>
        <begin position="163"/>
        <end position="174"/>
    </location>
</feature>
<protein>
    <submittedName>
        <fullName evidence="5">Uncharacterized protein</fullName>
    </submittedName>
</protein>
<dbReference type="GO" id="GO:0000785">
    <property type="term" value="C:chromatin"/>
    <property type="evidence" value="ECO:0000318"/>
    <property type="project" value="GO_Central"/>
</dbReference>
<accession>A0A9R1WVU9</accession>
<dbReference type="InterPro" id="IPR039774">
    <property type="entry name" value="Sin3-like"/>
</dbReference>
<dbReference type="Gene3D" id="1.20.1160.11">
    <property type="entry name" value="Paired amphipathic helix"/>
    <property type="match status" value="1"/>
</dbReference>
<evidence type="ECO:0000313" key="6">
    <source>
        <dbReference type="Proteomes" id="UP000235145"/>
    </source>
</evidence>
<name>A0A9R1WVU9_LACSA</name>
<dbReference type="GO" id="GO:0000118">
    <property type="term" value="C:histone deacetylase complex"/>
    <property type="evidence" value="ECO:0000318"/>
    <property type="project" value="GO_Central"/>
</dbReference>
<dbReference type="SUPFAM" id="SSF47762">
    <property type="entry name" value="PAH2 domain"/>
    <property type="match status" value="1"/>
</dbReference>
<evidence type="ECO:0000256" key="2">
    <source>
        <dbReference type="ARBA" id="ARBA00023242"/>
    </source>
</evidence>
<keyword evidence="2 3" id="KW-0539">Nucleus</keyword>
<proteinExistence type="predicted"/>
<dbReference type="PANTHER" id="PTHR12346">
    <property type="entry name" value="SIN3B-RELATED"/>
    <property type="match status" value="1"/>
</dbReference>
<dbReference type="GO" id="GO:0000122">
    <property type="term" value="P:negative regulation of transcription by RNA polymerase II"/>
    <property type="evidence" value="ECO:0000318"/>
    <property type="project" value="GO_Central"/>
</dbReference>
<evidence type="ECO:0000256" key="1">
    <source>
        <dbReference type="ARBA" id="ARBA00004123"/>
    </source>
</evidence>
<feature type="compositionally biased region" description="Basic and acidic residues" evidence="4">
    <location>
        <begin position="207"/>
        <end position="220"/>
    </location>
</feature>
<evidence type="ECO:0000256" key="4">
    <source>
        <dbReference type="SAM" id="MobiDB-lite"/>
    </source>
</evidence>
<organism evidence="5 6">
    <name type="scientific">Lactuca sativa</name>
    <name type="common">Garden lettuce</name>
    <dbReference type="NCBI Taxonomy" id="4236"/>
    <lineage>
        <taxon>Eukaryota</taxon>
        <taxon>Viridiplantae</taxon>
        <taxon>Streptophyta</taxon>
        <taxon>Embryophyta</taxon>
        <taxon>Tracheophyta</taxon>
        <taxon>Spermatophyta</taxon>
        <taxon>Magnoliopsida</taxon>
        <taxon>eudicotyledons</taxon>
        <taxon>Gunneridae</taxon>
        <taxon>Pentapetalae</taxon>
        <taxon>asterids</taxon>
        <taxon>campanulids</taxon>
        <taxon>Asterales</taxon>
        <taxon>Asteraceae</taxon>
        <taxon>Cichorioideae</taxon>
        <taxon>Cichorieae</taxon>
        <taxon>Lactucinae</taxon>
        <taxon>Lactuca</taxon>
    </lineage>
</organism>
<keyword evidence="6" id="KW-1185">Reference proteome</keyword>